<dbReference type="Pfam" id="PF20511">
    <property type="entry name" value="PMI_typeI_cat"/>
    <property type="match status" value="1"/>
</dbReference>
<feature type="active site" evidence="7">
    <location>
        <position position="340"/>
    </location>
</feature>
<dbReference type="InterPro" id="IPR014710">
    <property type="entry name" value="RmlC-like_jellyroll"/>
</dbReference>
<accession>A0AAW9HTQ3</accession>
<dbReference type="Proteomes" id="UP001281731">
    <property type="component" value="Unassembled WGS sequence"/>
</dbReference>
<dbReference type="GO" id="GO:0009298">
    <property type="term" value="P:GDP-mannose biosynthetic process"/>
    <property type="evidence" value="ECO:0007669"/>
    <property type="project" value="InterPro"/>
</dbReference>
<feature type="binding site" evidence="8">
    <location>
        <position position="195"/>
    </location>
    <ligand>
        <name>Zn(2+)</name>
        <dbReference type="ChEBI" id="CHEBI:29105"/>
    </ligand>
</feature>
<gene>
    <name evidence="10" type="primary">manA</name>
    <name evidence="10" type="ORF">R6G80_00665</name>
</gene>
<dbReference type="CDD" id="cd07011">
    <property type="entry name" value="cupin_PMI_type_I_N"/>
    <property type="match status" value="1"/>
</dbReference>
<comment type="caution">
    <text evidence="10">The sequence shown here is derived from an EMBL/GenBank/DDBJ whole genome shotgun (WGS) entry which is preliminary data.</text>
</comment>
<dbReference type="InterPro" id="IPR011051">
    <property type="entry name" value="RmlC_Cupin_sf"/>
</dbReference>
<comment type="similarity">
    <text evidence="2">Belongs to the mannose-6-phosphate isomerase type 1 family.</text>
</comment>
<comment type="cofactor">
    <cofactor evidence="8">
        <name>Zn(2+)</name>
        <dbReference type="ChEBI" id="CHEBI:29105"/>
    </cofactor>
    <text evidence="8">Binds 1 zinc ion per subunit.</text>
</comment>
<evidence type="ECO:0000256" key="2">
    <source>
        <dbReference type="ARBA" id="ARBA00010772"/>
    </source>
</evidence>
<dbReference type="PROSITE" id="PS00965">
    <property type="entry name" value="PMI_I_1"/>
    <property type="match status" value="1"/>
</dbReference>
<feature type="binding site" evidence="8">
    <location>
        <position position="158"/>
    </location>
    <ligand>
        <name>Zn(2+)</name>
        <dbReference type="ChEBI" id="CHEBI:29105"/>
    </ligand>
</feature>
<evidence type="ECO:0000256" key="7">
    <source>
        <dbReference type="PIRSR" id="PIRSR001480-1"/>
    </source>
</evidence>
<dbReference type="GO" id="GO:0008270">
    <property type="term" value="F:zinc ion binding"/>
    <property type="evidence" value="ECO:0007669"/>
    <property type="project" value="InterPro"/>
</dbReference>
<proteinExistence type="inferred from homology"/>
<sequence length="457" mass="49360">MIGLQGCIREYEWGSHTAIPAIFGQSRSLIPVAELWLGAHPDGSALCVDATTAHFVHSPIFSAGRACTSAGEVHVNGSAGKARASGSAGKAPLETTETVADASELHTSAGQVRKTSMTLQEYIAEDPIGALGRHAVRNNNQLPYLVKLIAPERPLSLQVHPSLDQARAGFERENRAGIARTAPERNYKDANHKPELIYALTRFEALAGLRTTRRVEEILSGLDLPLTNHLLQTLRSDGVSAVFSHLLSEKTRPGREEIAELVGRCRERRLAQKSPSVRADNIAERLAADYPDDPGVVASLLMNPVTLRPGESLFIPAGTVHAYLSGLGVEIMSASDNVLRAGLTSKHVDVPELLRVMDQSAVPPIRVAPEKMSLSHSTFYVPVDDFELSVVKLTDALKAEKIRARGPRIILCLEGAINVFTQNERCTVNTGKAVFIRDDEGPVRMRGVGKAIIASVP</sequence>
<evidence type="ECO:0000256" key="1">
    <source>
        <dbReference type="ARBA" id="ARBA00000757"/>
    </source>
</evidence>
<dbReference type="SUPFAM" id="SSF51182">
    <property type="entry name" value="RmlC-like cupins"/>
    <property type="match status" value="1"/>
</dbReference>
<keyword evidence="4 8" id="KW-0479">Metal-binding</keyword>
<dbReference type="EMBL" id="JAWNGC010000001">
    <property type="protein sequence ID" value="MDY5154244.1"/>
    <property type="molecule type" value="Genomic_DNA"/>
</dbReference>
<dbReference type="PIRSF" id="PIRSF001480">
    <property type="entry name" value="Mannose-6-phosphate_isomerase"/>
    <property type="match status" value="1"/>
</dbReference>
<evidence type="ECO:0000259" key="9">
    <source>
        <dbReference type="Pfam" id="PF20511"/>
    </source>
</evidence>
<evidence type="ECO:0000256" key="5">
    <source>
        <dbReference type="ARBA" id="ARBA00022833"/>
    </source>
</evidence>
<evidence type="ECO:0000256" key="6">
    <source>
        <dbReference type="ARBA" id="ARBA00023235"/>
    </source>
</evidence>
<evidence type="ECO:0000256" key="3">
    <source>
        <dbReference type="ARBA" id="ARBA00011956"/>
    </source>
</evidence>
<dbReference type="Gene3D" id="1.10.441.10">
    <property type="entry name" value="Phosphomannose Isomerase, domain 2"/>
    <property type="match status" value="1"/>
</dbReference>
<evidence type="ECO:0000256" key="4">
    <source>
        <dbReference type="ARBA" id="ARBA00022723"/>
    </source>
</evidence>
<dbReference type="Gene3D" id="2.60.120.10">
    <property type="entry name" value="Jelly Rolls"/>
    <property type="match status" value="3"/>
</dbReference>
<feature type="domain" description="Phosphomannose isomerase type I catalytic" evidence="9">
    <location>
        <begin position="92"/>
        <end position="210"/>
    </location>
</feature>
<dbReference type="AlphaFoldDB" id="A0AAW9HTQ3"/>
<evidence type="ECO:0000256" key="8">
    <source>
        <dbReference type="PIRSR" id="PIRSR001480-2"/>
    </source>
</evidence>
<dbReference type="InterPro" id="IPR018050">
    <property type="entry name" value="Pmannose_isomerase-type1_CS"/>
</dbReference>
<evidence type="ECO:0000313" key="10">
    <source>
        <dbReference type="EMBL" id="MDY5154244.1"/>
    </source>
</evidence>
<dbReference type="GO" id="GO:0005975">
    <property type="term" value="P:carbohydrate metabolic process"/>
    <property type="evidence" value="ECO:0007669"/>
    <property type="project" value="InterPro"/>
</dbReference>
<organism evidence="10 11">
    <name type="scientific">Actinotignum urinale</name>
    <dbReference type="NCBI Taxonomy" id="190146"/>
    <lineage>
        <taxon>Bacteria</taxon>
        <taxon>Bacillati</taxon>
        <taxon>Actinomycetota</taxon>
        <taxon>Actinomycetes</taxon>
        <taxon>Actinomycetales</taxon>
        <taxon>Actinomycetaceae</taxon>
        <taxon>Actinotignum</taxon>
    </lineage>
</organism>
<feature type="binding site" evidence="8">
    <location>
        <position position="160"/>
    </location>
    <ligand>
        <name>Zn(2+)</name>
        <dbReference type="ChEBI" id="CHEBI:29105"/>
    </ligand>
</feature>
<dbReference type="EC" id="5.3.1.8" evidence="3"/>
<keyword evidence="6 10" id="KW-0413">Isomerase</keyword>
<keyword evidence="5 8" id="KW-0862">Zinc</keyword>
<dbReference type="InterPro" id="IPR016305">
    <property type="entry name" value="Mannose-6-P_Isomerase"/>
</dbReference>
<reference evidence="10" key="1">
    <citation type="submission" date="2023-10" db="EMBL/GenBank/DDBJ databases">
        <title>Whole Genome based description of the genera Actinobaculum and Actinotignum reveals a complex phylogenetic relationship within the species included in the genus Actinotignum.</title>
        <authorList>
            <person name="Jensen C.S."/>
            <person name="Dargis R."/>
            <person name="Kemp M."/>
            <person name="Christensen J.J."/>
        </authorList>
    </citation>
    <scope>NUCLEOTIDE SEQUENCE</scope>
    <source>
        <strain evidence="10">SLA_B511</strain>
    </source>
</reference>
<dbReference type="NCBIfam" id="TIGR00218">
    <property type="entry name" value="manA"/>
    <property type="match status" value="1"/>
</dbReference>
<dbReference type="RefSeq" id="WP_320756285.1">
    <property type="nucleotide sequence ID" value="NZ_JAWNGC010000001.1"/>
</dbReference>
<comment type="catalytic activity">
    <reaction evidence="1">
        <text>D-mannose 6-phosphate = D-fructose 6-phosphate</text>
        <dbReference type="Rhea" id="RHEA:12356"/>
        <dbReference type="ChEBI" id="CHEBI:58735"/>
        <dbReference type="ChEBI" id="CHEBI:61527"/>
        <dbReference type="EC" id="5.3.1.8"/>
    </reaction>
</comment>
<dbReference type="InterPro" id="IPR046457">
    <property type="entry name" value="PMI_typeI_cat"/>
</dbReference>
<feature type="binding site" evidence="8">
    <location>
        <position position="321"/>
    </location>
    <ligand>
        <name>Zn(2+)</name>
        <dbReference type="ChEBI" id="CHEBI:29105"/>
    </ligand>
</feature>
<dbReference type="PANTHER" id="PTHR10309">
    <property type="entry name" value="MANNOSE-6-PHOSPHATE ISOMERASE"/>
    <property type="match status" value="1"/>
</dbReference>
<dbReference type="InterPro" id="IPR001250">
    <property type="entry name" value="Man6P_Isoase-1"/>
</dbReference>
<protein>
    <recommendedName>
        <fullName evidence="3">mannose-6-phosphate isomerase</fullName>
        <ecNumber evidence="3">5.3.1.8</ecNumber>
    </recommendedName>
</protein>
<dbReference type="PRINTS" id="PR00714">
    <property type="entry name" value="MAN6PISMRASE"/>
</dbReference>
<evidence type="ECO:0000313" key="11">
    <source>
        <dbReference type="Proteomes" id="UP001281731"/>
    </source>
</evidence>
<dbReference type="GO" id="GO:0004476">
    <property type="term" value="F:mannose-6-phosphate isomerase activity"/>
    <property type="evidence" value="ECO:0007669"/>
    <property type="project" value="UniProtKB-EC"/>
</dbReference>
<dbReference type="PANTHER" id="PTHR10309:SF0">
    <property type="entry name" value="MANNOSE-6-PHOSPHATE ISOMERASE"/>
    <property type="match status" value="1"/>
</dbReference>
<name>A0AAW9HTQ3_9ACTO</name>
<dbReference type="GO" id="GO:0005829">
    <property type="term" value="C:cytosol"/>
    <property type="evidence" value="ECO:0007669"/>
    <property type="project" value="TreeGrafter"/>
</dbReference>